<dbReference type="AlphaFoldDB" id="A0A4Z1IVK0"/>
<organism evidence="2 3">
    <name type="scientific">Botryotinia convoluta</name>
    <dbReference type="NCBI Taxonomy" id="54673"/>
    <lineage>
        <taxon>Eukaryota</taxon>
        <taxon>Fungi</taxon>
        <taxon>Dikarya</taxon>
        <taxon>Ascomycota</taxon>
        <taxon>Pezizomycotina</taxon>
        <taxon>Leotiomycetes</taxon>
        <taxon>Helotiales</taxon>
        <taxon>Sclerotiniaceae</taxon>
        <taxon>Botryotinia</taxon>
    </lineage>
</organism>
<proteinExistence type="predicted"/>
<dbReference type="Proteomes" id="UP000297527">
    <property type="component" value="Unassembled WGS sequence"/>
</dbReference>
<sequence length="138" mass="15792">MGNKNYRGRGTQIPASKKHTEAKLAAEKSREEAQQLLEQNKKLAIAYELHTKQVEDEQYAQDFDYSTLPQHSALQVKRDSGTPKLFIIHPNRTAKEVGFLQILPKYAPMIKTVEILLIAPAFHESVDVYNLRNKNMTQ</sequence>
<comment type="caution">
    <text evidence="2">The sequence shown here is derived from an EMBL/GenBank/DDBJ whole genome shotgun (WGS) entry which is preliminary data.</text>
</comment>
<evidence type="ECO:0000313" key="2">
    <source>
        <dbReference type="EMBL" id="TGO65421.1"/>
    </source>
</evidence>
<name>A0A4Z1IVK0_9HELO</name>
<reference evidence="2 3" key="1">
    <citation type="submission" date="2017-12" db="EMBL/GenBank/DDBJ databases">
        <title>Comparative genomics of Botrytis spp.</title>
        <authorList>
            <person name="Valero-Jimenez C.A."/>
            <person name="Tapia P."/>
            <person name="Veloso J."/>
            <person name="Silva-Moreno E."/>
            <person name="Staats M."/>
            <person name="Valdes J.H."/>
            <person name="Van Kan J.A.L."/>
        </authorList>
    </citation>
    <scope>NUCLEOTIDE SEQUENCE [LARGE SCALE GENOMIC DNA]</scope>
    <source>
        <strain evidence="2 3">MUCL11595</strain>
    </source>
</reference>
<feature type="region of interest" description="Disordered" evidence="1">
    <location>
        <begin position="1"/>
        <end position="31"/>
    </location>
</feature>
<feature type="compositionally biased region" description="Basic and acidic residues" evidence="1">
    <location>
        <begin position="18"/>
        <end position="31"/>
    </location>
</feature>
<evidence type="ECO:0000256" key="1">
    <source>
        <dbReference type="SAM" id="MobiDB-lite"/>
    </source>
</evidence>
<gene>
    <name evidence="2" type="ORF">BCON_0002g00010</name>
</gene>
<dbReference type="EMBL" id="PQXN01000002">
    <property type="protein sequence ID" value="TGO65421.1"/>
    <property type="molecule type" value="Genomic_DNA"/>
</dbReference>
<accession>A0A4Z1IVK0</accession>
<protein>
    <submittedName>
        <fullName evidence="2">Uncharacterized protein</fullName>
    </submittedName>
</protein>
<keyword evidence="3" id="KW-1185">Reference proteome</keyword>
<evidence type="ECO:0000313" key="3">
    <source>
        <dbReference type="Proteomes" id="UP000297527"/>
    </source>
</evidence>
<dbReference type="OrthoDB" id="3514843at2759"/>